<dbReference type="PANTHER" id="PTHR45888:SF6">
    <property type="entry name" value="HL01030P-RELATED"/>
    <property type="match status" value="1"/>
</dbReference>
<reference evidence="17 18" key="1">
    <citation type="journal article" date="2017" name="Gigascience">
        <title>Draft genome of the honey bee ectoparasitic mite, Tropilaelaps mercedesae, is shaped by the parasitic life history.</title>
        <authorList>
            <person name="Dong X."/>
            <person name="Armstrong S.D."/>
            <person name="Xia D."/>
            <person name="Makepeace B.L."/>
            <person name="Darby A.C."/>
            <person name="Kadowaki T."/>
        </authorList>
    </citation>
    <scope>NUCLEOTIDE SEQUENCE [LARGE SCALE GENOMIC DNA]</scope>
    <source>
        <strain evidence="17">Wuxi-XJTLU</strain>
    </source>
</reference>
<evidence type="ECO:0000256" key="5">
    <source>
        <dbReference type="ARBA" id="ARBA00022723"/>
    </source>
</evidence>
<dbReference type="Pfam" id="PF00856">
    <property type="entry name" value="SET"/>
    <property type="match status" value="1"/>
</dbReference>
<dbReference type="SUPFAM" id="SSF82199">
    <property type="entry name" value="SET domain"/>
    <property type="match status" value="1"/>
</dbReference>
<feature type="region of interest" description="Disordered" evidence="13">
    <location>
        <begin position="1"/>
        <end position="38"/>
    </location>
</feature>
<comment type="caution">
    <text evidence="17">The sequence shown here is derived from an EMBL/GenBank/DDBJ whole genome shotgun (WGS) entry which is preliminary data.</text>
</comment>
<keyword evidence="9" id="KW-0156">Chromatin regulator</keyword>
<feature type="compositionally biased region" description="Low complexity" evidence="13">
    <location>
        <begin position="134"/>
        <end position="147"/>
    </location>
</feature>
<evidence type="ECO:0000256" key="1">
    <source>
        <dbReference type="ARBA" id="ARBA00004123"/>
    </source>
</evidence>
<evidence type="ECO:0000313" key="18">
    <source>
        <dbReference type="Proteomes" id="UP000192247"/>
    </source>
</evidence>
<evidence type="ECO:0000259" key="14">
    <source>
        <dbReference type="PROSITE" id="PS50280"/>
    </source>
</evidence>
<feature type="compositionally biased region" description="Polar residues" evidence="13">
    <location>
        <begin position="8"/>
        <end position="33"/>
    </location>
</feature>
<evidence type="ECO:0000256" key="6">
    <source>
        <dbReference type="ARBA" id="ARBA00022737"/>
    </source>
</evidence>
<dbReference type="GO" id="GO:0008270">
    <property type="term" value="F:zinc ion binding"/>
    <property type="evidence" value="ECO:0007669"/>
    <property type="project" value="UniProtKB-KW"/>
</dbReference>
<feature type="non-terminal residue" evidence="17">
    <location>
        <position position="1"/>
    </location>
</feature>
<dbReference type="SMART" id="SM00542">
    <property type="entry name" value="FYRC"/>
    <property type="match status" value="1"/>
</dbReference>
<dbReference type="InterPro" id="IPR003889">
    <property type="entry name" value="FYrich_C"/>
</dbReference>
<evidence type="ECO:0000259" key="15">
    <source>
        <dbReference type="PROSITE" id="PS50868"/>
    </source>
</evidence>
<evidence type="ECO:0000256" key="2">
    <source>
        <dbReference type="ARBA" id="ARBA00022603"/>
    </source>
</evidence>
<keyword evidence="7" id="KW-0863">Zinc-finger</keyword>
<dbReference type="OrthoDB" id="308383at2759"/>
<evidence type="ECO:0000256" key="13">
    <source>
        <dbReference type="SAM" id="MobiDB-lite"/>
    </source>
</evidence>
<dbReference type="PROSITE" id="PS51805">
    <property type="entry name" value="EPHD"/>
    <property type="match status" value="1"/>
</dbReference>
<dbReference type="SMART" id="SM00249">
    <property type="entry name" value="PHD"/>
    <property type="match status" value="1"/>
</dbReference>
<dbReference type="GO" id="GO:0045944">
    <property type="term" value="P:positive regulation of transcription by RNA polymerase II"/>
    <property type="evidence" value="ECO:0007669"/>
    <property type="project" value="TreeGrafter"/>
</dbReference>
<dbReference type="InParanoid" id="A0A1V9XJS4"/>
<proteinExistence type="predicted"/>
<keyword evidence="12" id="KW-0539">Nucleus</keyword>
<dbReference type="EMBL" id="MNPL01009352">
    <property type="protein sequence ID" value="OQR73767.1"/>
    <property type="molecule type" value="Genomic_DNA"/>
</dbReference>
<keyword evidence="2" id="KW-0489">Methyltransferase</keyword>
<dbReference type="FunFam" id="2.170.270.10:FF:000003">
    <property type="entry name" value="Histone-lysine N-methyltransferase"/>
    <property type="match status" value="1"/>
</dbReference>
<dbReference type="GO" id="GO:0044666">
    <property type="term" value="C:MLL3/4 complex"/>
    <property type="evidence" value="ECO:0007669"/>
    <property type="project" value="TreeGrafter"/>
</dbReference>
<keyword evidence="18" id="KW-1185">Reference proteome</keyword>
<feature type="region of interest" description="Disordered" evidence="13">
    <location>
        <begin position="534"/>
        <end position="559"/>
    </location>
</feature>
<feature type="compositionally biased region" description="Gly residues" evidence="13">
    <location>
        <begin position="167"/>
        <end position="176"/>
    </location>
</feature>
<evidence type="ECO:0000256" key="3">
    <source>
        <dbReference type="ARBA" id="ARBA00022679"/>
    </source>
</evidence>
<accession>A0A1V9XJS4</accession>
<dbReference type="InterPro" id="IPR003616">
    <property type="entry name" value="Post-SET_dom"/>
</dbReference>
<dbReference type="GO" id="GO:0042800">
    <property type="term" value="F:histone H3K4 methyltransferase activity"/>
    <property type="evidence" value="ECO:0007669"/>
    <property type="project" value="TreeGrafter"/>
</dbReference>
<dbReference type="Pfam" id="PF05965">
    <property type="entry name" value="FYRC"/>
    <property type="match status" value="1"/>
</dbReference>
<sequence>AVSCLPVSHTSFDSQPLHSQTAGSLHNPQSLPHTTIGPGSMYVKSELVSSAAGSGHFSPGPMGPPLHPNNQPLSTTASQQLQRPPISPMGGTGPGGPQRVSPFGPSATQMASGKPPQANSNNQDTSGSVGGILTSQQQSQTHQQQTSNPRKRPHKQQSGGLASAVGGVHGGAGGVGASTSPTKKRAKKSGAGTPSGIRGEEGPGLPLTVESTSMGEPVSCSLTGSDLGTPASAKMWSLPAVRIVEPSIHANYSACPIFGRDRGTPIQPQLAGSFGSGELKKVSKYGGDFYKHLGSNMRSSRARRNRLALNGRGFYNQEFSHRFSSNSDRALSPETVCYCSSPEGDVREKLLEMKGLRLISQETPAGSGQLKGSSDHNSNLMPSTLKTNDKERAPSPALPLYAPVPLRPSFNGHQLVTILDHKSSHVNAATNGLLLVTLTMNSSHDIKTVLSSLSKILELEAKEPYADADGQLLYEVIERIETPPSERKQYGDEYLWPDGKKKFCKHCEVVVHRRRGLTKLLDILAELVKRVSEQTPSKPVQPRKPFLAQRSDPNRKSAKGTKWMIWEAGTRQKLLSKKNTTVGVEEANTRLDASPIGIRLAGVTDARACLLCLAVGDGASEGPGRLLNLDTDQWVHLNCALWSSEVYETVNGSLMNVEEACRRARRVRCARCGLTGASVRCFKMRCMQTFHFGCARTHACMFFKDKTMLCPAHQPKLPQADLLLPSASVLRRVYISRDEVKQVLEPIEKMRLEDKAIKVFSKYVTGHDLFGLTEPLLLRLIESIPGIDTLLDYTFRYGPSIDLPLAVNPTGCARSEPKLRTHFKRSHALLHSSNAVGAAGGWAGAGNVSGASSALSASAGTPASLAMPHHSLLLCSDSPGGQGLSPSPEMGSPYSKQFVHSKASQYRRMKTEWRSNVYLARSKIQGLGLYAARDIEKHTMVIEYIGQVIRNEVANAREKQYESQNRGIYMFRLDENRVIDATLTGGLARYVNHSCNPNCVTEVVDVDKDQKILIIAKRRIARGEELSYDYKFDFEDDQHKIACLCGAPNCKKWMN</sequence>
<dbReference type="GO" id="GO:0005700">
    <property type="term" value="C:polytene chromosome"/>
    <property type="evidence" value="ECO:0007669"/>
    <property type="project" value="UniProtKB-ARBA"/>
</dbReference>
<gene>
    <name evidence="17" type="ORF">BIW11_01079</name>
</gene>
<dbReference type="FunFam" id="3.30.40.10:FF:000002">
    <property type="entry name" value="Histone-lysine N-methyltransferase"/>
    <property type="match status" value="1"/>
</dbReference>
<evidence type="ECO:0000256" key="4">
    <source>
        <dbReference type="ARBA" id="ARBA00022691"/>
    </source>
</evidence>
<dbReference type="InterPro" id="IPR034732">
    <property type="entry name" value="EPHD"/>
</dbReference>
<keyword evidence="3" id="KW-0808">Transferase</keyword>
<feature type="compositionally biased region" description="Polar residues" evidence="13">
    <location>
        <begin position="209"/>
        <end position="219"/>
    </location>
</feature>
<feature type="region of interest" description="Disordered" evidence="13">
    <location>
        <begin position="362"/>
        <end position="394"/>
    </location>
</feature>
<dbReference type="SMART" id="SM00317">
    <property type="entry name" value="SET"/>
    <property type="match status" value="1"/>
</dbReference>
<comment type="subcellular location">
    <subcellularLocation>
        <location evidence="1">Nucleus</location>
    </subcellularLocation>
</comment>
<dbReference type="Gene3D" id="3.30.40.10">
    <property type="entry name" value="Zinc/RING finger domain, C3HC4 (zinc finger)"/>
    <property type="match status" value="1"/>
</dbReference>
<evidence type="ECO:0000256" key="11">
    <source>
        <dbReference type="ARBA" id="ARBA00023163"/>
    </source>
</evidence>
<feature type="region of interest" description="Disordered" evidence="13">
    <location>
        <begin position="51"/>
        <end position="219"/>
    </location>
</feature>
<dbReference type="Gene3D" id="2.170.270.10">
    <property type="entry name" value="SET domain"/>
    <property type="match status" value="1"/>
</dbReference>
<evidence type="ECO:0000256" key="8">
    <source>
        <dbReference type="ARBA" id="ARBA00022833"/>
    </source>
</evidence>
<evidence type="ECO:0000259" key="16">
    <source>
        <dbReference type="PROSITE" id="PS51805"/>
    </source>
</evidence>
<feature type="domain" description="SET" evidence="14">
    <location>
        <begin position="915"/>
        <end position="1031"/>
    </location>
</feature>
<feature type="domain" description="Post-SET" evidence="15">
    <location>
        <begin position="1039"/>
        <end position="1055"/>
    </location>
</feature>
<keyword evidence="10" id="KW-0805">Transcription regulation</keyword>
<dbReference type="AlphaFoldDB" id="A0A1V9XJS4"/>
<evidence type="ECO:0000256" key="7">
    <source>
        <dbReference type="ARBA" id="ARBA00022771"/>
    </source>
</evidence>
<organism evidence="17 18">
    <name type="scientific">Tropilaelaps mercedesae</name>
    <dbReference type="NCBI Taxonomy" id="418985"/>
    <lineage>
        <taxon>Eukaryota</taxon>
        <taxon>Metazoa</taxon>
        <taxon>Ecdysozoa</taxon>
        <taxon>Arthropoda</taxon>
        <taxon>Chelicerata</taxon>
        <taxon>Arachnida</taxon>
        <taxon>Acari</taxon>
        <taxon>Parasitiformes</taxon>
        <taxon>Mesostigmata</taxon>
        <taxon>Gamasina</taxon>
        <taxon>Dermanyssoidea</taxon>
        <taxon>Laelapidae</taxon>
        <taxon>Tropilaelaps</taxon>
    </lineage>
</organism>
<keyword evidence="11" id="KW-0804">Transcription</keyword>
<keyword evidence="5" id="KW-0479">Metal-binding</keyword>
<keyword evidence="4" id="KW-0949">S-adenosyl-L-methionine</keyword>
<keyword evidence="8" id="KW-0862">Zinc</keyword>
<keyword evidence="6" id="KW-0677">Repeat</keyword>
<dbReference type="InterPro" id="IPR001965">
    <property type="entry name" value="Znf_PHD"/>
</dbReference>
<evidence type="ECO:0000313" key="17">
    <source>
        <dbReference type="EMBL" id="OQR73767.1"/>
    </source>
</evidence>
<dbReference type="GO" id="GO:0032259">
    <property type="term" value="P:methylation"/>
    <property type="evidence" value="ECO:0007669"/>
    <property type="project" value="UniProtKB-KW"/>
</dbReference>
<name>A0A1V9XJS4_9ACAR</name>
<dbReference type="CDD" id="cd19171">
    <property type="entry name" value="SET_KMT2C_2D"/>
    <property type="match status" value="1"/>
</dbReference>
<dbReference type="PROSITE" id="PS50280">
    <property type="entry name" value="SET"/>
    <property type="match status" value="1"/>
</dbReference>
<feature type="compositionally biased region" description="Polar residues" evidence="13">
    <location>
        <begin position="106"/>
        <end position="127"/>
    </location>
</feature>
<evidence type="ECO:0000256" key="12">
    <source>
        <dbReference type="ARBA" id="ARBA00023242"/>
    </source>
</evidence>
<protein>
    <recommendedName>
        <fullName evidence="19">Histone-lysine N-methyltransferase trr-like</fullName>
    </recommendedName>
</protein>
<evidence type="ECO:0008006" key="19">
    <source>
        <dbReference type="Google" id="ProtNLM"/>
    </source>
</evidence>
<dbReference type="PROSITE" id="PS51543">
    <property type="entry name" value="FYRC"/>
    <property type="match status" value="1"/>
</dbReference>
<dbReference type="Pfam" id="PF13832">
    <property type="entry name" value="zf-HC5HC2H_2"/>
    <property type="match status" value="1"/>
</dbReference>
<dbReference type="PROSITE" id="PS50868">
    <property type="entry name" value="POST_SET"/>
    <property type="match status" value="1"/>
</dbReference>
<dbReference type="InterPro" id="IPR046341">
    <property type="entry name" value="SET_dom_sf"/>
</dbReference>
<dbReference type="InterPro" id="IPR013083">
    <property type="entry name" value="Znf_RING/FYVE/PHD"/>
</dbReference>
<dbReference type="PANTHER" id="PTHR45888">
    <property type="entry name" value="HL01030P-RELATED"/>
    <property type="match status" value="1"/>
</dbReference>
<dbReference type="InterPro" id="IPR001214">
    <property type="entry name" value="SET_dom"/>
</dbReference>
<feature type="domain" description="PHD-type" evidence="16">
    <location>
        <begin position="606"/>
        <end position="714"/>
    </location>
</feature>
<evidence type="ECO:0000256" key="10">
    <source>
        <dbReference type="ARBA" id="ARBA00023015"/>
    </source>
</evidence>
<feature type="compositionally biased region" description="Polar residues" evidence="13">
    <location>
        <begin position="68"/>
        <end position="82"/>
    </location>
</feature>
<dbReference type="SMART" id="SM00508">
    <property type="entry name" value="PostSET"/>
    <property type="match status" value="1"/>
</dbReference>
<dbReference type="STRING" id="418985.A0A1V9XJS4"/>
<evidence type="ECO:0000256" key="9">
    <source>
        <dbReference type="ARBA" id="ARBA00022853"/>
    </source>
</evidence>
<feature type="compositionally biased region" description="Polar residues" evidence="13">
    <location>
        <begin position="362"/>
        <end position="386"/>
    </location>
</feature>
<dbReference type="GO" id="GO:0003713">
    <property type="term" value="F:transcription coactivator activity"/>
    <property type="evidence" value="ECO:0007669"/>
    <property type="project" value="TreeGrafter"/>
</dbReference>
<dbReference type="Proteomes" id="UP000192247">
    <property type="component" value="Unassembled WGS sequence"/>
</dbReference>